<dbReference type="InterPro" id="IPR031722">
    <property type="entry name" value="Coilin_N"/>
</dbReference>
<accession>A0A835UTZ8</accession>
<organism evidence="3 4">
    <name type="scientific">Vanilla planifolia</name>
    <name type="common">Vanilla</name>
    <dbReference type="NCBI Taxonomy" id="51239"/>
    <lineage>
        <taxon>Eukaryota</taxon>
        <taxon>Viridiplantae</taxon>
        <taxon>Streptophyta</taxon>
        <taxon>Embryophyta</taxon>
        <taxon>Tracheophyta</taxon>
        <taxon>Spermatophyta</taxon>
        <taxon>Magnoliopsida</taxon>
        <taxon>Liliopsida</taxon>
        <taxon>Asparagales</taxon>
        <taxon>Orchidaceae</taxon>
        <taxon>Vanilloideae</taxon>
        <taxon>Vanilleae</taxon>
        <taxon>Vanilla</taxon>
    </lineage>
</organism>
<dbReference type="GO" id="GO:0030619">
    <property type="term" value="F:U1 snRNA binding"/>
    <property type="evidence" value="ECO:0007669"/>
    <property type="project" value="TreeGrafter"/>
</dbReference>
<dbReference type="Pfam" id="PF15862">
    <property type="entry name" value="Coilin_N"/>
    <property type="match status" value="1"/>
</dbReference>
<comment type="caution">
    <text evidence="3">The sequence shown here is derived from an EMBL/GenBank/DDBJ whole genome shotgun (WGS) entry which is preliminary data.</text>
</comment>
<dbReference type="GO" id="GO:0015030">
    <property type="term" value="C:Cajal body"/>
    <property type="evidence" value="ECO:0007669"/>
    <property type="project" value="TreeGrafter"/>
</dbReference>
<protein>
    <recommendedName>
        <fullName evidence="5">Coilin</fullName>
    </recommendedName>
</protein>
<reference evidence="3 4" key="1">
    <citation type="journal article" date="2020" name="Nat. Food">
        <title>A phased Vanilla planifolia genome enables genetic improvement of flavour and production.</title>
        <authorList>
            <person name="Hasing T."/>
            <person name="Tang H."/>
            <person name="Brym M."/>
            <person name="Khazi F."/>
            <person name="Huang T."/>
            <person name="Chambers A.H."/>
        </authorList>
    </citation>
    <scope>NUCLEOTIDE SEQUENCE [LARGE SCALE GENOMIC DNA]</scope>
    <source>
        <tissue evidence="3">Leaf</tissue>
    </source>
</reference>
<dbReference type="InterPro" id="IPR024822">
    <property type="entry name" value="Coilin"/>
</dbReference>
<proteinExistence type="predicted"/>
<dbReference type="InterPro" id="IPR056398">
    <property type="entry name" value="Tudor_Coilin"/>
</dbReference>
<name>A0A835UTZ8_VANPL</name>
<evidence type="ECO:0000259" key="2">
    <source>
        <dbReference type="Pfam" id="PF23086"/>
    </source>
</evidence>
<dbReference type="AlphaFoldDB" id="A0A835UTZ8"/>
<feature type="domain" description="Coilin tudor" evidence="2">
    <location>
        <begin position="241"/>
        <end position="325"/>
    </location>
</feature>
<gene>
    <name evidence="3" type="ORF">HPP92_015375</name>
</gene>
<dbReference type="EMBL" id="JADCNM010000007">
    <property type="protein sequence ID" value="KAG0475689.1"/>
    <property type="molecule type" value="Genomic_DNA"/>
</dbReference>
<dbReference type="Pfam" id="PF23086">
    <property type="entry name" value="Tudor_Coilin"/>
    <property type="match status" value="1"/>
</dbReference>
<evidence type="ECO:0000259" key="1">
    <source>
        <dbReference type="Pfam" id="PF15862"/>
    </source>
</evidence>
<dbReference type="PANTHER" id="PTHR15197">
    <property type="entry name" value="COILIN P80"/>
    <property type="match status" value="1"/>
</dbReference>
<dbReference type="PANTHER" id="PTHR15197:SF0">
    <property type="entry name" value="COILIN"/>
    <property type="match status" value="1"/>
</dbReference>
<dbReference type="OrthoDB" id="74813at2759"/>
<evidence type="ECO:0000313" key="4">
    <source>
        <dbReference type="Proteomes" id="UP000639772"/>
    </source>
</evidence>
<evidence type="ECO:0008006" key="5">
    <source>
        <dbReference type="Google" id="ProtNLM"/>
    </source>
</evidence>
<dbReference type="GO" id="GO:0030620">
    <property type="term" value="F:U2 snRNA binding"/>
    <property type="evidence" value="ECO:0007669"/>
    <property type="project" value="TreeGrafter"/>
</dbReference>
<feature type="domain" description="Coilin N-terminal" evidence="1">
    <location>
        <begin position="9"/>
        <end position="95"/>
    </location>
</feature>
<dbReference type="Proteomes" id="UP000639772">
    <property type="component" value="Chromosome 7"/>
</dbReference>
<evidence type="ECO:0000313" key="3">
    <source>
        <dbReference type="EMBL" id="KAG0475689.1"/>
    </source>
</evidence>
<dbReference type="GO" id="GO:0000387">
    <property type="term" value="P:spliceosomal snRNP assembly"/>
    <property type="evidence" value="ECO:0007669"/>
    <property type="project" value="TreeGrafter"/>
</dbReference>
<sequence length="417" mass="47034">MVVKHGSLVRFRLVFDDRSLLNKSQRCQGLRRCWFRLKPGLATIDDLAYHLRESFGLRHRIVLSVDDFVLPAFESTCIITNKDIIKVNKKKIEQSDVSKPYGRPCLVQDSQIAIPHNLAIGNELLVDRKPTENSVGNESYYKEILVSCRDKTVHVGPANEFVAAKHDREHSNNLPIAKSQSKESRPGCVVEPNVVSGAMKQPLPSDAMYRLPATIDSFPIEKLVAICSADSKAALKHHAFFKNLPLLTRFPVKGDILAFYLLDQSSVHPEIFYPQVCAVSSFDSKSLQIVLIPIQNYEILSKEVLNEDCLFEVNFCSLAYVRLLKAYDSNEAAYQEEPAREDCWEEAVAKGNWTELNKSSQEKSCGWTQWDQKRAVDRHLGLAKKTADHSLQGGTMDGLIVPKTRTNRIGLQVVKPR</sequence>